<comment type="caution">
    <text evidence="2">Lacks conserved residue(s) required for the propagation of feature annotation.</text>
</comment>
<dbReference type="PANTHER" id="PTHR33236">
    <property type="entry name" value="INTRAFLAGELLAR TRANSPORT PROTEIN 122 FAMILY PROTEIN-RELATED"/>
    <property type="match status" value="1"/>
</dbReference>
<keyword evidence="3" id="KW-0732">Signal</keyword>
<dbReference type="InterPro" id="IPR035914">
    <property type="entry name" value="Sperma_CUB_dom_sf"/>
</dbReference>
<dbReference type="InterPro" id="IPR000859">
    <property type="entry name" value="CUB_dom"/>
</dbReference>
<keyword evidence="6" id="KW-1185">Reference proteome</keyword>
<evidence type="ECO:0000313" key="5">
    <source>
        <dbReference type="EMBL" id="CAD7084368.1"/>
    </source>
</evidence>
<accession>A0A7R8UQU9</accession>
<feature type="signal peptide" evidence="3">
    <location>
        <begin position="1"/>
        <end position="20"/>
    </location>
</feature>
<protein>
    <recommendedName>
        <fullName evidence="4">CUB domain-containing protein</fullName>
    </recommendedName>
</protein>
<dbReference type="AlphaFoldDB" id="A0A7R8UQU9"/>
<dbReference type="SUPFAM" id="SSF49854">
    <property type="entry name" value="Spermadhesin, CUB domain"/>
    <property type="match status" value="1"/>
</dbReference>
<organism evidence="5 6">
    <name type="scientific">Hermetia illucens</name>
    <name type="common">Black soldier fly</name>
    <dbReference type="NCBI Taxonomy" id="343691"/>
    <lineage>
        <taxon>Eukaryota</taxon>
        <taxon>Metazoa</taxon>
        <taxon>Ecdysozoa</taxon>
        <taxon>Arthropoda</taxon>
        <taxon>Hexapoda</taxon>
        <taxon>Insecta</taxon>
        <taxon>Pterygota</taxon>
        <taxon>Neoptera</taxon>
        <taxon>Endopterygota</taxon>
        <taxon>Diptera</taxon>
        <taxon>Brachycera</taxon>
        <taxon>Stratiomyomorpha</taxon>
        <taxon>Stratiomyidae</taxon>
        <taxon>Hermetiinae</taxon>
        <taxon>Hermetia</taxon>
    </lineage>
</organism>
<name>A0A7R8UQU9_HERIL</name>
<dbReference type="Gene3D" id="2.60.120.290">
    <property type="entry name" value="Spermadhesin, CUB domain"/>
    <property type="match status" value="1"/>
</dbReference>
<feature type="chain" id="PRO_5031553695" description="CUB domain-containing protein" evidence="3">
    <location>
        <begin position="21"/>
        <end position="596"/>
    </location>
</feature>
<evidence type="ECO:0000259" key="4">
    <source>
        <dbReference type="PROSITE" id="PS01180"/>
    </source>
</evidence>
<dbReference type="Pfam" id="PF26080">
    <property type="entry name" value="CUB_animal"/>
    <property type="match status" value="1"/>
</dbReference>
<dbReference type="PANTHER" id="PTHR33236:SF11">
    <property type="entry name" value="CUB DOMAIN-CONTAINING PROTEIN"/>
    <property type="match status" value="1"/>
</dbReference>
<dbReference type="EMBL" id="LR899011">
    <property type="protein sequence ID" value="CAD7084368.1"/>
    <property type="molecule type" value="Genomic_DNA"/>
</dbReference>
<proteinExistence type="predicted"/>
<dbReference type="OrthoDB" id="6479909at2759"/>
<dbReference type="PROSITE" id="PS01180">
    <property type="entry name" value="CUB"/>
    <property type="match status" value="1"/>
</dbReference>
<feature type="domain" description="CUB" evidence="4">
    <location>
        <begin position="318"/>
        <end position="435"/>
    </location>
</feature>
<evidence type="ECO:0000256" key="1">
    <source>
        <dbReference type="ARBA" id="ARBA00023157"/>
    </source>
</evidence>
<reference evidence="5 6" key="1">
    <citation type="submission" date="2020-11" db="EMBL/GenBank/DDBJ databases">
        <authorList>
            <person name="Wallbank WR R."/>
            <person name="Pardo Diaz C."/>
            <person name="Kozak K."/>
            <person name="Martin S."/>
            <person name="Jiggins C."/>
            <person name="Moest M."/>
            <person name="Warren A I."/>
            <person name="Generalovic N T."/>
            <person name="Byers J.R.P. K."/>
            <person name="Montejo-Kovacevich G."/>
            <person name="Yen C E."/>
        </authorList>
    </citation>
    <scope>NUCLEOTIDE SEQUENCE [LARGE SCALE GENOMIC DNA]</scope>
</reference>
<dbReference type="Proteomes" id="UP000594454">
    <property type="component" value="Chromosome 3"/>
</dbReference>
<dbReference type="InParanoid" id="A0A7R8UQU9"/>
<sequence>MNRFVLCFVNMLVFGFGVNTSIIHTNLDKSVEDFKTVDLSGMFNYPPDEKRELKMDYRRKYQLRFDPASLKQSPSLPIPNFPTNDGEFNIDDLAAQLPNSIPPGFPALPANFPQSIPNAAPNGINNNFPTSPITPGTFNNNTLPSPQTNPISPPNVNNNFIPPPPNFFANQTNSLPSNPNQFTTINPNIGFQTPVPSFLPNLNPIPTLQNALAINSAIQPLAAIIPQSQPAFATNIARPVKKPQRFPDMFGQIGNRIKKTIFRSHSYICEKAGNGSLNRIRWINGTCFYKSECIERGGVIAGSCADGYGVCCVFKYGCGSETQEEISYLESPNYPLATSQPLTCGFVLHLQPGIQQVRIDLLFFELRQPVLGNCVDDQFVVSGQNKNFLVPIICGINSGQHMYIDVDTAPERQLQISVVGRSAAPRGFSIRIIQLRYYLAPRYCLQYFTEPTGYIKSFNYDNVGNIVEGRMASYLNNLNYAICIERMPDKCSITYTNQVAEGELPFQLINVNEQMVPLVPPGLAGVDVFNCPDDFIAVNSVHLCGSKLNDGSVSQNFNENAPVTEYGAGPIVIPFQSDEAVVGRGFKLIYYQEACD</sequence>
<dbReference type="InterPro" id="IPR058698">
    <property type="entry name" value="CUB_metazoa"/>
</dbReference>
<evidence type="ECO:0000256" key="3">
    <source>
        <dbReference type="SAM" id="SignalP"/>
    </source>
</evidence>
<gene>
    <name evidence="5" type="ORF">HERILL_LOCUS7265</name>
</gene>
<evidence type="ECO:0000313" key="6">
    <source>
        <dbReference type="Proteomes" id="UP000594454"/>
    </source>
</evidence>
<evidence type="ECO:0000256" key="2">
    <source>
        <dbReference type="PROSITE-ProRule" id="PRU00059"/>
    </source>
</evidence>
<keyword evidence="1" id="KW-1015">Disulfide bond</keyword>